<dbReference type="AlphaFoldDB" id="A0A0G4G0M5"/>
<reference evidence="1" key="1">
    <citation type="submission" date="2014-11" db="EMBL/GenBank/DDBJ databases">
        <authorList>
            <person name="Otto D Thomas"/>
            <person name="Naeem Raeece"/>
        </authorList>
    </citation>
    <scope>NUCLEOTIDE SEQUENCE</scope>
</reference>
<organism evidence="1">
    <name type="scientific">Chromera velia CCMP2878</name>
    <dbReference type="NCBI Taxonomy" id="1169474"/>
    <lineage>
        <taxon>Eukaryota</taxon>
        <taxon>Sar</taxon>
        <taxon>Alveolata</taxon>
        <taxon>Colpodellida</taxon>
        <taxon>Chromeraceae</taxon>
        <taxon>Chromera</taxon>
    </lineage>
</organism>
<proteinExistence type="predicted"/>
<gene>
    <name evidence="1" type="ORF">Cvel_19682</name>
</gene>
<name>A0A0G4G0M5_9ALVE</name>
<dbReference type="EMBL" id="CDMZ01000791">
    <property type="protein sequence ID" value="CEM21585.1"/>
    <property type="molecule type" value="Genomic_DNA"/>
</dbReference>
<evidence type="ECO:0000313" key="1">
    <source>
        <dbReference type="EMBL" id="CEM21585.1"/>
    </source>
</evidence>
<accession>A0A0G4G0M5</accession>
<protein>
    <submittedName>
        <fullName evidence="1">Uncharacterized protein</fullName>
    </submittedName>
</protein>
<sequence>MDSFVHIREGNACVHSVASSMISLLISASSFRSLLAPGVEGALLIIIRLDLISSSKCFICSDSGIMDGIWKASSSSAGMRNLIDSLDIGRGFSFFAWEDDEGGSGGATTLAFFAAVEKEAPSAEDV</sequence>
<dbReference type="VEuPathDB" id="CryptoDB:Cvel_19682"/>